<dbReference type="Proteomes" id="UP000284742">
    <property type="component" value="Unassembled WGS sequence"/>
</dbReference>
<dbReference type="Gene3D" id="3.40.190.10">
    <property type="entry name" value="Periplasmic binding protein-like II"/>
    <property type="match status" value="1"/>
</dbReference>
<evidence type="ECO:0000256" key="5">
    <source>
        <dbReference type="SAM" id="MobiDB-lite"/>
    </source>
</evidence>
<feature type="region of interest" description="Disordered" evidence="5">
    <location>
        <begin position="68"/>
        <end position="90"/>
    </location>
</feature>
<feature type="chain" id="PRO_5038303295" evidence="6">
    <location>
        <begin position="23"/>
        <end position="545"/>
    </location>
</feature>
<evidence type="ECO:0000313" key="16">
    <source>
        <dbReference type="Proteomes" id="UP000284742"/>
    </source>
</evidence>
<evidence type="ECO:0000313" key="8">
    <source>
        <dbReference type="EMBL" id="RGI82186.1"/>
    </source>
</evidence>
<evidence type="ECO:0000256" key="2">
    <source>
        <dbReference type="ARBA" id="ARBA00005695"/>
    </source>
</evidence>
<evidence type="ECO:0000313" key="11">
    <source>
        <dbReference type="EMBL" id="RHA65950.1"/>
    </source>
</evidence>
<dbReference type="PANTHER" id="PTHR30290">
    <property type="entry name" value="PERIPLASMIC BINDING COMPONENT OF ABC TRANSPORTER"/>
    <property type="match status" value="1"/>
</dbReference>
<dbReference type="FunFam" id="3.90.76.10:FF:000001">
    <property type="entry name" value="Oligopeptide ABC transporter substrate-binding protein"/>
    <property type="match status" value="1"/>
</dbReference>
<feature type="domain" description="Solute-binding protein family 5" evidence="7">
    <location>
        <begin position="83"/>
        <end position="463"/>
    </location>
</feature>
<dbReference type="AlphaFoldDB" id="A0A3E4F169"/>
<protein>
    <submittedName>
        <fullName evidence="8">Peptide ABC transporter substrate-binding protein</fullName>
    </submittedName>
</protein>
<evidence type="ECO:0000259" key="7">
    <source>
        <dbReference type="Pfam" id="PF00496"/>
    </source>
</evidence>
<dbReference type="GO" id="GO:0015833">
    <property type="term" value="P:peptide transport"/>
    <property type="evidence" value="ECO:0007669"/>
    <property type="project" value="TreeGrafter"/>
</dbReference>
<dbReference type="PIRSF" id="PIRSF002741">
    <property type="entry name" value="MppA"/>
    <property type="match status" value="1"/>
</dbReference>
<dbReference type="Proteomes" id="UP000260664">
    <property type="component" value="Unassembled WGS sequence"/>
</dbReference>
<dbReference type="InterPro" id="IPR039424">
    <property type="entry name" value="SBP_5"/>
</dbReference>
<keyword evidence="3" id="KW-0813">Transport</keyword>
<dbReference type="Proteomes" id="UP000261208">
    <property type="component" value="Unassembled WGS sequence"/>
</dbReference>
<dbReference type="Proteomes" id="UP000261324">
    <property type="component" value="Unassembled WGS sequence"/>
</dbReference>
<sequence>MKKKIISALLAAVMVFSLTACGGGSDKKSADGTCYNTYLDTDPTTMDPVKGNDTYSMGILRNIMEPLTRLEEDGDKQERKGAGAESWESNDDGTVWTFHLRDNKWSDGEPVTADDYVYGMKQTLDPEAGSPNAFYITCIKNGEAIYNGEKDVSELGVKAVDDKTLEITLEYSVPYFLSLTDTRAMYPVREDLVEKYGESYGANVESMVGCGPFKMTSWKRNSKIELEKNENYWDKDSVKLDKVNYQIVSDQTARFNSFDSGSLDYVACADKEWIGRFDKKDKVDVVEAPIPTVRYDFFNCQDKIFSNVNIRKAFTMAVNREDMCSVIYNDIHKPLYGWVPYSTSTGELGEYRDQVEEPLKSITEDPKELLLKGMQELGLGSDPSTLSITYTLSGTTEWTRTYATYCQQMWEKILGVKVELDFNEWGTFQSKTNNGEFQIAMMTWSIDYDDPMAMMEVFAGGSNMVPVFWQNEQYDSLVAQARKEMDEKTRVDLYKQAENILLADECVISPNVNECTHSYYYQYVKNYNKLASSTSGLKYVDTSAR</sequence>
<evidence type="ECO:0000313" key="12">
    <source>
        <dbReference type="EMBL" id="RHC03017.1"/>
    </source>
</evidence>
<dbReference type="EMBL" id="QSRA01000025">
    <property type="protein sequence ID" value="RGK80001.1"/>
    <property type="molecule type" value="Genomic_DNA"/>
</dbReference>
<evidence type="ECO:0000313" key="15">
    <source>
        <dbReference type="Proteomes" id="UP000261324"/>
    </source>
</evidence>
<evidence type="ECO:0000313" key="14">
    <source>
        <dbReference type="Proteomes" id="UP000261208"/>
    </source>
</evidence>
<reference evidence="13 14" key="1">
    <citation type="submission" date="2018-08" db="EMBL/GenBank/DDBJ databases">
        <title>A genome reference for cultivated species of the human gut microbiota.</title>
        <authorList>
            <person name="Zou Y."/>
            <person name="Xue W."/>
            <person name="Luo G."/>
        </authorList>
    </citation>
    <scope>NUCLEOTIDE SEQUENCE [LARGE SCALE GENOMIC DNA]</scope>
    <source>
        <strain evidence="12 16">AM37-5</strain>
        <strain evidence="11 17">AM42-8</strain>
        <strain evidence="10 15">TF09-3</strain>
        <strain evidence="9 14">TF11-11</strain>
        <strain evidence="8 13">TM09-19AC</strain>
    </source>
</reference>
<name>A0A3E4F169_9FIRM</name>
<organism evidence="8 13">
    <name type="scientific">Dorea formicigenerans</name>
    <dbReference type="NCBI Taxonomy" id="39486"/>
    <lineage>
        <taxon>Bacteria</taxon>
        <taxon>Bacillati</taxon>
        <taxon>Bacillota</taxon>
        <taxon>Clostridia</taxon>
        <taxon>Lachnospirales</taxon>
        <taxon>Lachnospiraceae</taxon>
        <taxon>Dorea</taxon>
    </lineage>
</organism>
<comment type="caution">
    <text evidence="8">The sequence shown here is derived from an EMBL/GenBank/DDBJ whole genome shotgun (WGS) entry which is preliminary data.</text>
</comment>
<dbReference type="GO" id="GO:0042597">
    <property type="term" value="C:periplasmic space"/>
    <property type="evidence" value="ECO:0007669"/>
    <property type="project" value="UniProtKB-ARBA"/>
</dbReference>
<evidence type="ECO:0000313" key="17">
    <source>
        <dbReference type="Proteomes" id="UP000285642"/>
    </source>
</evidence>
<feature type="signal peptide" evidence="6">
    <location>
        <begin position="1"/>
        <end position="22"/>
    </location>
</feature>
<evidence type="ECO:0000256" key="6">
    <source>
        <dbReference type="SAM" id="SignalP"/>
    </source>
</evidence>
<dbReference type="EMBL" id="QSQQ01000023">
    <property type="protein sequence ID" value="RGK44472.1"/>
    <property type="molecule type" value="Genomic_DNA"/>
</dbReference>
<feature type="compositionally biased region" description="Basic and acidic residues" evidence="5">
    <location>
        <begin position="68"/>
        <end position="82"/>
    </location>
</feature>
<dbReference type="CDD" id="cd08504">
    <property type="entry name" value="PBP2_OppA"/>
    <property type="match status" value="1"/>
</dbReference>
<gene>
    <name evidence="12" type="ORF">DW860_15230</name>
    <name evidence="11" type="ORF">DW924_14755</name>
    <name evidence="10" type="ORF">DXC93_14250</name>
    <name evidence="9" type="ORF">DXD10_14395</name>
    <name evidence="8" type="ORF">DXD84_12200</name>
</gene>
<dbReference type="GO" id="GO:1904680">
    <property type="term" value="F:peptide transmembrane transporter activity"/>
    <property type="evidence" value="ECO:0007669"/>
    <property type="project" value="TreeGrafter"/>
</dbReference>
<dbReference type="EMBL" id="QSFS01000021">
    <property type="protein sequence ID" value="RHA65950.1"/>
    <property type="molecule type" value="Genomic_DNA"/>
</dbReference>
<dbReference type="Gene3D" id="3.90.76.10">
    <property type="entry name" value="Dipeptide-binding Protein, Domain 1"/>
    <property type="match status" value="1"/>
</dbReference>
<dbReference type="GO" id="GO:0030313">
    <property type="term" value="C:cell envelope"/>
    <property type="evidence" value="ECO:0007669"/>
    <property type="project" value="UniProtKB-SubCell"/>
</dbReference>
<evidence type="ECO:0000256" key="1">
    <source>
        <dbReference type="ARBA" id="ARBA00004196"/>
    </source>
</evidence>
<dbReference type="SUPFAM" id="SSF53850">
    <property type="entry name" value="Periplasmic binding protein-like II"/>
    <property type="match status" value="1"/>
</dbReference>
<dbReference type="Pfam" id="PF00496">
    <property type="entry name" value="SBP_bac_5"/>
    <property type="match status" value="1"/>
</dbReference>
<evidence type="ECO:0000256" key="4">
    <source>
        <dbReference type="ARBA" id="ARBA00022729"/>
    </source>
</evidence>
<dbReference type="GO" id="GO:0043190">
    <property type="term" value="C:ATP-binding cassette (ABC) transporter complex"/>
    <property type="evidence" value="ECO:0007669"/>
    <property type="project" value="InterPro"/>
</dbReference>
<comment type="subcellular location">
    <subcellularLocation>
        <location evidence="1">Cell envelope</location>
    </subcellularLocation>
</comment>
<dbReference type="InterPro" id="IPR000914">
    <property type="entry name" value="SBP_5_dom"/>
</dbReference>
<dbReference type="EMBL" id="QSOI01000017">
    <property type="protein sequence ID" value="RGI82186.1"/>
    <property type="molecule type" value="Genomic_DNA"/>
</dbReference>
<dbReference type="EMBL" id="QSHK01000016">
    <property type="protein sequence ID" value="RHC03017.1"/>
    <property type="molecule type" value="Genomic_DNA"/>
</dbReference>
<dbReference type="PANTHER" id="PTHR30290:SF10">
    <property type="entry name" value="PERIPLASMIC OLIGOPEPTIDE-BINDING PROTEIN-RELATED"/>
    <property type="match status" value="1"/>
</dbReference>
<keyword evidence="4 6" id="KW-0732">Signal</keyword>
<accession>A0A3E4F169</accession>
<dbReference type="Gene3D" id="3.10.105.10">
    <property type="entry name" value="Dipeptide-binding Protein, Domain 3"/>
    <property type="match status" value="1"/>
</dbReference>
<comment type="similarity">
    <text evidence="2">Belongs to the bacterial solute-binding protein 5 family.</text>
</comment>
<dbReference type="PROSITE" id="PS51257">
    <property type="entry name" value="PROKAR_LIPOPROTEIN"/>
    <property type="match status" value="1"/>
</dbReference>
<evidence type="ECO:0000256" key="3">
    <source>
        <dbReference type="ARBA" id="ARBA00022448"/>
    </source>
</evidence>
<dbReference type="InterPro" id="IPR030678">
    <property type="entry name" value="Peptide/Ni-bd"/>
</dbReference>
<dbReference type="Proteomes" id="UP000285642">
    <property type="component" value="Unassembled WGS sequence"/>
</dbReference>
<evidence type="ECO:0000313" key="10">
    <source>
        <dbReference type="EMBL" id="RGK80001.1"/>
    </source>
</evidence>
<evidence type="ECO:0000313" key="13">
    <source>
        <dbReference type="Proteomes" id="UP000260664"/>
    </source>
</evidence>
<evidence type="ECO:0000313" key="9">
    <source>
        <dbReference type="EMBL" id="RGK44472.1"/>
    </source>
</evidence>
<dbReference type="RefSeq" id="WP_117495627.1">
    <property type="nucleotide sequence ID" value="NZ_QSFS01000021.1"/>
</dbReference>
<proteinExistence type="inferred from homology"/>